<dbReference type="InterPro" id="IPR036770">
    <property type="entry name" value="Ankyrin_rpt-contain_sf"/>
</dbReference>
<feature type="region of interest" description="Disordered" evidence="4">
    <location>
        <begin position="1"/>
        <end position="64"/>
    </location>
</feature>
<protein>
    <submittedName>
        <fullName evidence="5">Serine/threonine-protein phosphatase 6 regulatory ankyrin repeat subunit C</fullName>
    </submittedName>
</protein>
<dbReference type="PROSITE" id="PS50297">
    <property type="entry name" value="ANK_REP_REGION"/>
    <property type="match status" value="1"/>
</dbReference>
<comment type="caution">
    <text evidence="5">The sequence shown here is derived from an EMBL/GenBank/DDBJ whole genome shotgun (WGS) entry which is preliminary data.</text>
</comment>
<feature type="repeat" description="ANK" evidence="3">
    <location>
        <begin position="339"/>
        <end position="371"/>
    </location>
</feature>
<keyword evidence="6" id="KW-1185">Reference proteome</keyword>
<dbReference type="PANTHER" id="PTHR24171">
    <property type="entry name" value="ANKYRIN REPEAT DOMAIN-CONTAINING PROTEIN 39-RELATED"/>
    <property type="match status" value="1"/>
</dbReference>
<evidence type="ECO:0000256" key="2">
    <source>
        <dbReference type="ARBA" id="ARBA00023043"/>
    </source>
</evidence>
<dbReference type="Gene3D" id="1.25.40.20">
    <property type="entry name" value="Ankyrin repeat-containing domain"/>
    <property type="match status" value="1"/>
</dbReference>
<feature type="non-terminal residue" evidence="5">
    <location>
        <position position="380"/>
    </location>
</feature>
<sequence length="380" mass="42226">MNSLALQVASQHCLQSPGAASPSTDGHQPATVRSVATPAPAAHSPPPPSTDPNQPTSPPPSDRCQPVALRSVADVKSAIFHLKKTFSKLVSRTRSEMCARESQEQEFLDEFRDHLLLLPVSKKAAHVKFFRENEDDILEARNIRKLFAILSRYLTFRNYEILQEIITWFDVAPLQQSMQEYCGMLMKFEMLTPVDVYIGAVPEETDEAMKSAFSQMVLRIEKPASECTLYDLRKLSESIITNSGLSSHSVYLGGVANKCVEVVVRFPPIVVGWVLAALTPHFMTTHHLSEVTVDGSQLTLLPDHRHMNDELIRAVEEGDLMMVASLLNSGADIQTLNRYLETPLDQASYYGHLQVVRLLTGRGSEVECRDRSGLTPLISA</sequence>
<name>A0AA35S8D2_GEOBA</name>
<dbReference type="Proteomes" id="UP001174909">
    <property type="component" value="Unassembled WGS sequence"/>
</dbReference>
<dbReference type="AlphaFoldDB" id="A0AA35S8D2"/>
<reference evidence="5" key="1">
    <citation type="submission" date="2023-03" db="EMBL/GenBank/DDBJ databases">
        <authorList>
            <person name="Steffen K."/>
            <person name="Cardenas P."/>
        </authorList>
    </citation>
    <scope>NUCLEOTIDE SEQUENCE</scope>
</reference>
<dbReference type="SMART" id="SM00248">
    <property type="entry name" value="ANK"/>
    <property type="match status" value="2"/>
</dbReference>
<evidence type="ECO:0000313" key="5">
    <source>
        <dbReference type="EMBL" id="CAI8025363.1"/>
    </source>
</evidence>
<dbReference type="PROSITE" id="PS50088">
    <property type="entry name" value="ANK_REPEAT"/>
    <property type="match status" value="1"/>
</dbReference>
<evidence type="ECO:0000256" key="4">
    <source>
        <dbReference type="SAM" id="MobiDB-lite"/>
    </source>
</evidence>
<evidence type="ECO:0000256" key="3">
    <source>
        <dbReference type="PROSITE-ProRule" id="PRU00023"/>
    </source>
</evidence>
<dbReference type="SUPFAM" id="SSF48403">
    <property type="entry name" value="Ankyrin repeat"/>
    <property type="match status" value="1"/>
</dbReference>
<feature type="compositionally biased region" description="Pro residues" evidence="4">
    <location>
        <begin position="43"/>
        <end position="61"/>
    </location>
</feature>
<dbReference type="EMBL" id="CASHTH010002141">
    <property type="protein sequence ID" value="CAI8025363.1"/>
    <property type="molecule type" value="Genomic_DNA"/>
</dbReference>
<gene>
    <name evidence="5" type="ORF">GBAR_LOCUS14651</name>
</gene>
<dbReference type="Pfam" id="PF13637">
    <property type="entry name" value="Ank_4"/>
    <property type="match status" value="1"/>
</dbReference>
<organism evidence="5 6">
    <name type="scientific">Geodia barretti</name>
    <name type="common">Barrett's horny sponge</name>
    <dbReference type="NCBI Taxonomy" id="519541"/>
    <lineage>
        <taxon>Eukaryota</taxon>
        <taxon>Metazoa</taxon>
        <taxon>Porifera</taxon>
        <taxon>Demospongiae</taxon>
        <taxon>Heteroscleromorpha</taxon>
        <taxon>Tetractinellida</taxon>
        <taxon>Astrophorina</taxon>
        <taxon>Geodiidae</taxon>
        <taxon>Geodia</taxon>
    </lineage>
</organism>
<proteinExistence type="predicted"/>
<keyword evidence="1" id="KW-0677">Repeat</keyword>
<feature type="compositionally biased region" description="Polar residues" evidence="4">
    <location>
        <begin position="1"/>
        <end position="14"/>
    </location>
</feature>
<evidence type="ECO:0000256" key="1">
    <source>
        <dbReference type="ARBA" id="ARBA00022737"/>
    </source>
</evidence>
<dbReference type="InterPro" id="IPR002110">
    <property type="entry name" value="Ankyrin_rpt"/>
</dbReference>
<evidence type="ECO:0000313" key="6">
    <source>
        <dbReference type="Proteomes" id="UP001174909"/>
    </source>
</evidence>
<keyword evidence="2 3" id="KW-0040">ANK repeat</keyword>
<accession>A0AA35S8D2</accession>